<dbReference type="Pfam" id="PF00244">
    <property type="entry name" value="14-3-3"/>
    <property type="match status" value="1"/>
</dbReference>
<comment type="caution">
    <text evidence="4">The sequence shown here is derived from an EMBL/GenBank/DDBJ whole genome shotgun (WGS) entry which is preliminary data.</text>
</comment>
<evidence type="ECO:0000256" key="1">
    <source>
        <dbReference type="ARBA" id="ARBA00006141"/>
    </source>
</evidence>
<dbReference type="EMBL" id="RXIC02000024">
    <property type="protein sequence ID" value="KAB1209812.1"/>
    <property type="molecule type" value="Genomic_DNA"/>
</dbReference>
<dbReference type="PANTHER" id="PTHR18860">
    <property type="entry name" value="14-3-3 PROTEIN"/>
    <property type="match status" value="1"/>
</dbReference>
<dbReference type="Gene3D" id="1.20.190.20">
    <property type="entry name" value="14-3-3 domain"/>
    <property type="match status" value="1"/>
</dbReference>
<organism evidence="4 5">
    <name type="scientific">Morella rubra</name>
    <name type="common">Chinese bayberry</name>
    <dbReference type="NCBI Taxonomy" id="262757"/>
    <lineage>
        <taxon>Eukaryota</taxon>
        <taxon>Viridiplantae</taxon>
        <taxon>Streptophyta</taxon>
        <taxon>Embryophyta</taxon>
        <taxon>Tracheophyta</taxon>
        <taxon>Spermatophyta</taxon>
        <taxon>Magnoliopsida</taxon>
        <taxon>eudicotyledons</taxon>
        <taxon>Gunneridae</taxon>
        <taxon>Pentapetalae</taxon>
        <taxon>rosids</taxon>
        <taxon>fabids</taxon>
        <taxon>Fagales</taxon>
        <taxon>Myricaceae</taxon>
        <taxon>Morella</taxon>
    </lineage>
</organism>
<evidence type="ECO:0000313" key="5">
    <source>
        <dbReference type="Proteomes" id="UP000516437"/>
    </source>
</evidence>
<dbReference type="InterPro" id="IPR000308">
    <property type="entry name" value="14-3-3"/>
</dbReference>
<proteinExistence type="inferred from homology"/>
<comment type="similarity">
    <text evidence="1">Belongs to the 14-3-3 family.</text>
</comment>
<evidence type="ECO:0000259" key="3">
    <source>
        <dbReference type="SMART" id="SM00101"/>
    </source>
</evidence>
<evidence type="ECO:0000313" key="4">
    <source>
        <dbReference type="EMBL" id="KAB1209812.1"/>
    </source>
</evidence>
<dbReference type="AlphaFoldDB" id="A0A6A1VAA1"/>
<dbReference type="Proteomes" id="UP000516437">
    <property type="component" value="Chromosome 6"/>
</dbReference>
<feature type="site" description="Interaction with phosphoserine on interacting protein" evidence="2">
    <location>
        <position position="130"/>
    </location>
</feature>
<dbReference type="InterPro" id="IPR023410">
    <property type="entry name" value="14-3-3_domain"/>
</dbReference>
<dbReference type="PIRSF" id="PIRSF000868">
    <property type="entry name" value="14-3-3"/>
    <property type="match status" value="1"/>
</dbReference>
<dbReference type="SMART" id="SM00101">
    <property type="entry name" value="14_3_3"/>
    <property type="match status" value="1"/>
</dbReference>
<sequence>MASRKDFIYLAKLAELAERYDEMADAMKEVAILEVELTVEERNLFFVGFKNKIAGPRASWRALSSIEQKEEAKGNGKRVKQVKEYKQKVESELSSICNDMLRMLDEHLIPSASAGESTLFYHKMRGDYYRYLAEFKTGEEYKEAVDQSMKAYETATAMAEADLPPTHRIRLAVALNFSVFYYEIMNSHEKAFHLAKFAYDEAIPGLKALSEDSYRDSTFIMEKLKDNLVWWTYEQLEDGHHIDCNGCYCRT</sequence>
<feature type="site" description="Interaction with phosphoserine on interacting protein" evidence="2">
    <location>
        <position position="57"/>
    </location>
</feature>
<feature type="domain" description="14-3-3" evidence="3">
    <location>
        <begin position="4"/>
        <end position="245"/>
    </location>
</feature>
<protein>
    <submittedName>
        <fullName evidence="4">14-3-3-like protein D</fullName>
    </submittedName>
</protein>
<gene>
    <name evidence="4" type="ORF">CJ030_MR6G013196</name>
</gene>
<keyword evidence="5" id="KW-1185">Reference proteome</keyword>
<accession>A0A6A1VAA1</accession>
<dbReference type="OrthoDB" id="10260625at2759"/>
<dbReference type="SUPFAM" id="SSF48445">
    <property type="entry name" value="14-3-3 protein"/>
    <property type="match status" value="1"/>
</dbReference>
<dbReference type="PRINTS" id="PR00305">
    <property type="entry name" value="1433ZETA"/>
</dbReference>
<name>A0A6A1VAA1_9ROSI</name>
<evidence type="ECO:0000256" key="2">
    <source>
        <dbReference type="PIRSR" id="PIRSR000868-1"/>
    </source>
</evidence>
<reference evidence="4 5" key="1">
    <citation type="journal article" date="2019" name="Plant Biotechnol. J.">
        <title>The red bayberry genome and genetic basis of sex determination.</title>
        <authorList>
            <person name="Jia H.M."/>
            <person name="Jia H.J."/>
            <person name="Cai Q.L."/>
            <person name="Wang Y."/>
            <person name="Zhao H.B."/>
            <person name="Yang W.F."/>
            <person name="Wang G.Y."/>
            <person name="Li Y.H."/>
            <person name="Zhan D.L."/>
            <person name="Shen Y.T."/>
            <person name="Niu Q.F."/>
            <person name="Chang L."/>
            <person name="Qiu J."/>
            <person name="Zhao L."/>
            <person name="Xie H.B."/>
            <person name="Fu W.Y."/>
            <person name="Jin J."/>
            <person name="Li X.W."/>
            <person name="Jiao Y."/>
            <person name="Zhou C.C."/>
            <person name="Tu T."/>
            <person name="Chai C.Y."/>
            <person name="Gao J.L."/>
            <person name="Fan L.J."/>
            <person name="van de Weg E."/>
            <person name="Wang J.Y."/>
            <person name="Gao Z.S."/>
        </authorList>
    </citation>
    <scope>NUCLEOTIDE SEQUENCE [LARGE SCALE GENOMIC DNA]</scope>
    <source>
        <tissue evidence="4">Leaves</tissue>
    </source>
</reference>
<dbReference type="InterPro" id="IPR036815">
    <property type="entry name" value="14-3-3_dom_sf"/>
</dbReference>